<dbReference type="InterPro" id="IPR016187">
    <property type="entry name" value="CTDL_fold"/>
</dbReference>
<dbReference type="PANTHER" id="PTHR45784">
    <property type="entry name" value="C-TYPE LECTIN DOMAIN FAMILY 20 MEMBER A-RELATED"/>
    <property type="match status" value="1"/>
</dbReference>
<accession>A0A4Z2E274</accession>
<evidence type="ECO:0000313" key="1">
    <source>
        <dbReference type="EMBL" id="TNN22774.1"/>
    </source>
</evidence>
<dbReference type="SUPFAM" id="SSF56436">
    <property type="entry name" value="C-type lectin-like"/>
    <property type="match status" value="1"/>
</dbReference>
<gene>
    <name evidence="1" type="ORF">EYF80_067110</name>
</gene>
<reference evidence="1 2" key="1">
    <citation type="submission" date="2019-03" db="EMBL/GenBank/DDBJ databases">
        <title>First draft genome of Liparis tanakae, snailfish: a comprehensive survey of snailfish specific genes.</title>
        <authorList>
            <person name="Kim W."/>
            <person name="Song I."/>
            <person name="Jeong J.-H."/>
            <person name="Kim D."/>
            <person name="Kim S."/>
            <person name="Ryu S."/>
            <person name="Song J.Y."/>
            <person name="Lee S.K."/>
        </authorList>
    </citation>
    <scope>NUCLEOTIDE SEQUENCE [LARGE SCALE GENOMIC DNA]</scope>
    <source>
        <tissue evidence="1">Muscle</tissue>
    </source>
</reference>
<organism evidence="1 2">
    <name type="scientific">Liparis tanakae</name>
    <name type="common">Tanaka's snailfish</name>
    <dbReference type="NCBI Taxonomy" id="230148"/>
    <lineage>
        <taxon>Eukaryota</taxon>
        <taxon>Metazoa</taxon>
        <taxon>Chordata</taxon>
        <taxon>Craniata</taxon>
        <taxon>Vertebrata</taxon>
        <taxon>Euteleostomi</taxon>
        <taxon>Actinopterygii</taxon>
        <taxon>Neopterygii</taxon>
        <taxon>Teleostei</taxon>
        <taxon>Neoteleostei</taxon>
        <taxon>Acanthomorphata</taxon>
        <taxon>Eupercaria</taxon>
        <taxon>Perciformes</taxon>
        <taxon>Cottioidei</taxon>
        <taxon>Cottales</taxon>
        <taxon>Liparidae</taxon>
        <taxon>Liparis</taxon>
    </lineage>
</organism>
<dbReference type="AlphaFoldDB" id="A0A4Z2E274"/>
<keyword evidence="2" id="KW-1185">Reference proteome</keyword>
<evidence type="ECO:0008006" key="3">
    <source>
        <dbReference type="Google" id="ProtNLM"/>
    </source>
</evidence>
<dbReference type="Gene3D" id="3.10.100.10">
    <property type="entry name" value="Mannose-Binding Protein A, subunit A"/>
    <property type="match status" value="1"/>
</dbReference>
<evidence type="ECO:0000313" key="2">
    <source>
        <dbReference type="Proteomes" id="UP000314294"/>
    </source>
</evidence>
<dbReference type="InterPro" id="IPR016186">
    <property type="entry name" value="C-type_lectin-like/link_sf"/>
</dbReference>
<comment type="caution">
    <text evidence="1">The sequence shown here is derived from an EMBL/GenBank/DDBJ whole genome shotgun (WGS) entry which is preliminary data.</text>
</comment>
<sequence length="106" mass="12064">MPLVHPGLYAVSSAAVRRYFVVNELKNWTEAQRHCRENYKDLATIRDPDDLETLKTLKATFHSVSFMPSVTGGLNVVHLQSWKVCRRTGPQCVLYLSTLLQCLCIL</sequence>
<dbReference type="EMBL" id="SRLO01021030">
    <property type="protein sequence ID" value="TNN22774.1"/>
    <property type="molecule type" value="Genomic_DNA"/>
</dbReference>
<protein>
    <recommendedName>
        <fullName evidence="3">C-type lectin domain-containing protein</fullName>
    </recommendedName>
</protein>
<dbReference type="OrthoDB" id="6369810at2759"/>
<proteinExistence type="predicted"/>
<dbReference type="Proteomes" id="UP000314294">
    <property type="component" value="Unassembled WGS sequence"/>
</dbReference>
<name>A0A4Z2E274_9TELE</name>
<dbReference type="PANTHER" id="PTHR45784:SF5">
    <property type="entry name" value="C-TYPE LECTIN DOMAIN FAMILY 20 MEMBER A-RELATED"/>
    <property type="match status" value="1"/>
</dbReference>